<keyword evidence="3" id="KW-1185">Reference proteome</keyword>
<dbReference type="STRING" id="1149755.A0A2J6RM42"/>
<name>A0A2J6RM42_HYAVF</name>
<dbReference type="AlphaFoldDB" id="A0A2J6RM42"/>
<evidence type="ECO:0000313" key="3">
    <source>
        <dbReference type="Proteomes" id="UP000235786"/>
    </source>
</evidence>
<dbReference type="Proteomes" id="UP000235786">
    <property type="component" value="Unassembled WGS sequence"/>
</dbReference>
<dbReference type="OrthoDB" id="5245206at2759"/>
<feature type="transmembrane region" description="Helical" evidence="1">
    <location>
        <begin position="12"/>
        <end position="34"/>
    </location>
</feature>
<dbReference type="EMBL" id="KZ613946">
    <property type="protein sequence ID" value="PMD39559.1"/>
    <property type="molecule type" value="Genomic_DNA"/>
</dbReference>
<gene>
    <name evidence="2" type="ORF">L207DRAFT_583427</name>
</gene>
<sequence length="141" mass="16133">MSLAVFDESNTVLSYINTIVTLLGVIWALWTAAWHLNLTHATKHLGSICQDKDVMGWFVAQLPGWWTRIFPFGMRRVPFPRVPGISTLIKAGDSGVFTSSLFDSIRHSRKQVSWIPIYEAFFIEAAWNCLEQWSLDQETQD</sequence>
<accession>A0A2J6RM42</accession>
<proteinExistence type="predicted"/>
<keyword evidence="1" id="KW-0812">Transmembrane</keyword>
<keyword evidence="1" id="KW-1133">Transmembrane helix</keyword>
<organism evidence="2 3">
    <name type="scientific">Hyaloscypha variabilis (strain UAMH 11265 / GT02V1 / F)</name>
    <name type="common">Meliniomyces variabilis</name>
    <dbReference type="NCBI Taxonomy" id="1149755"/>
    <lineage>
        <taxon>Eukaryota</taxon>
        <taxon>Fungi</taxon>
        <taxon>Dikarya</taxon>
        <taxon>Ascomycota</taxon>
        <taxon>Pezizomycotina</taxon>
        <taxon>Leotiomycetes</taxon>
        <taxon>Helotiales</taxon>
        <taxon>Hyaloscyphaceae</taxon>
        <taxon>Hyaloscypha</taxon>
        <taxon>Hyaloscypha variabilis</taxon>
    </lineage>
</organism>
<evidence type="ECO:0000313" key="2">
    <source>
        <dbReference type="EMBL" id="PMD39559.1"/>
    </source>
</evidence>
<protein>
    <submittedName>
        <fullName evidence="2">Uncharacterized protein</fullName>
    </submittedName>
</protein>
<evidence type="ECO:0000256" key="1">
    <source>
        <dbReference type="SAM" id="Phobius"/>
    </source>
</evidence>
<reference evidence="2 3" key="1">
    <citation type="submission" date="2016-04" db="EMBL/GenBank/DDBJ databases">
        <title>A degradative enzymes factory behind the ericoid mycorrhizal symbiosis.</title>
        <authorList>
            <consortium name="DOE Joint Genome Institute"/>
            <person name="Martino E."/>
            <person name="Morin E."/>
            <person name="Grelet G."/>
            <person name="Kuo A."/>
            <person name="Kohler A."/>
            <person name="Daghino S."/>
            <person name="Barry K."/>
            <person name="Choi C."/>
            <person name="Cichocki N."/>
            <person name="Clum A."/>
            <person name="Copeland A."/>
            <person name="Hainaut M."/>
            <person name="Haridas S."/>
            <person name="Labutti K."/>
            <person name="Lindquist E."/>
            <person name="Lipzen A."/>
            <person name="Khouja H.-R."/>
            <person name="Murat C."/>
            <person name="Ohm R."/>
            <person name="Olson A."/>
            <person name="Spatafora J."/>
            <person name="Veneault-Fourrey C."/>
            <person name="Henrissat B."/>
            <person name="Grigoriev I."/>
            <person name="Martin F."/>
            <person name="Perotto S."/>
        </authorList>
    </citation>
    <scope>NUCLEOTIDE SEQUENCE [LARGE SCALE GENOMIC DNA]</scope>
    <source>
        <strain evidence="2 3">F</strain>
    </source>
</reference>
<keyword evidence="1" id="KW-0472">Membrane</keyword>